<dbReference type="GO" id="GO:0003677">
    <property type="term" value="F:DNA binding"/>
    <property type="evidence" value="ECO:0007669"/>
    <property type="project" value="UniProtKB-KW"/>
</dbReference>
<feature type="transmembrane region" description="Helical" evidence="4">
    <location>
        <begin position="12"/>
        <end position="33"/>
    </location>
</feature>
<dbReference type="Pfam" id="PF00196">
    <property type="entry name" value="GerE"/>
    <property type="match status" value="1"/>
</dbReference>
<dbReference type="SMART" id="SM00421">
    <property type="entry name" value="HTH_LUXR"/>
    <property type="match status" value="1"/>
</dbReference>
<evidence type="ECO:0000313" key="7">
    <source>
        <dbReference type="Proteomes" id="UP000309454"/>
    </source>
</evidence>
<keyword evidence="4" id="KW-1133">Transmembrane helix</keyword>
<dbReference type="EMBL" id="SSTM01000004">
    <property type="protein sequence ID" value="TJW10358.1"/>
    <property type="molecule type" value="Genomic_DNA"/>
</dbReference>
<dbReference type="Proteomes" id="UP000309454">
    <property type="component" value="Unassembled WGS sequence"/>
</dbReference>
<dbReference type="SUPFAM" id="SSF46894">
    <property type="entry name" value="C-terminal effector domain of the bipartite response regulators"/>
    <property type="match status" value="1"/>
</dbReference>
<gene>
    <name evidence="6" type="ORF">E5982_07415</name>
</gene>
<name>A0A4V5KK95_9ACTN</name>
<dbReference type="RefSeq" id="WP_136845971.1">
    <property type="nucleotide sequence ID" value="NZ_CAOKAH010000011.1"/>
</dbReference>
<accession>A0A4V5KK95</accession>
<dbReference type="PANTHER" id="PTHR44688:SF16">
    <property type="entry name" value="DNA-BINDING TRANSCRIPTIONAL ACTIVATOR DEVR_DOSR"/>
    <property type="match status" value="1"/>
</dbReference>
<dbReference type="AlphaFoldDB" id="A0A4V5KK95"/>
<feature type="transmembrane region" description="Helical" evidence="4">
    <location>
        <begin position="305"/>
        <end position="329"/>
    </location>
</feature>
<feature type="transmembrane region" description="Helical" evidence="4">
    <location>
        <begin position="253"/>
        <end position="270"/>
    </location>
</feature>
<feature type="transmembrane region" description="Helical" evidence="4">
    <location>
        <begin position="370"/>
        <end position="391"/>
    </location>
</feature>
<reference evidence="6 7" key="1">
    <citation type="submission" date="2019-04" db="EMBL/GenBank/DDBJ databases">
        <title>Microbes associate with the intestines of laboratory mice.</title>
        <authorList>
            <person name="Navarre W."/>
            <person name="Wong E."/>
            <person name="Huang K.C."/>
            <person name="Tropini C."/>
            <person name="Ng K."/>
            <person name="Yu B."/>
        </authorList>
    </citation>
    <scope>NUCLEOTIDE SEQUENCE [LARGE SCALE GENOMIC DNA]</scope>
    <source>
        <strain evidence="6 7">NM48_B13</strain>
    </source>
</reference>
<feature type="transmembrane region" description="Helical" evidence="4">
    <location>
        <begin position="114"/>
        <end position="134"/>
    </location>
</feature>
<proteinExistence type="predicted"/>
<dbReference type="InterPro" id="IPR016032">
    <property type="entry name" value="Sig_transdc_resp-reg_C-effctor"/>
</dbReference>
<feature type="domain" description="HTH luxR-type" evidence="5">
    <location>
        <begin position="419"/>
        <end position="484"/>
    </location>
</feature>
<keyword evidence="1" id="KW-0805">Transcription regulation</keyword>
<keyword evidence="4" id="KW-0812">Transmembrane</keyword>
<keyword evidence="2" id="KW-0238">DNA-binding</keyword>
<evidence type="ECO:0000313" key="6">
    <source>
        <dbReference type="EMBL" id="TJW10358.1"/>
    </source>
</evidence>
<keyword evidence="3" id="KW-0804">Transcription</keyword>
<feature type="transmembrane region" description="Helical" evidence="4">
    <location>
        <begin position="146"/>
        <end position="167"/>
    </location>
</feature>
<sequence>MREPKEQAVEKSVSAVLSEANPVLYFGLGLFQVGMTTRWLPLGAGPSAGAADMQSLLLLSCFVAILCFAFFFAVHARVSQWLSGLPWKAGTASLAMLGVVFVSLGGLFADTGIVGVWFALTAVLTGVGSALLLITWAVRCIESGSVLDFTLAFLVAVVGLAVCSLLSSSGLMGSATATVLSLLPTAFSVLLLFFAKGKSAGNSWMSEGWSQNLSSFMLKVGLGALLVSMANEMIKLLRPEHAAAVLKSGAESWIMVAIMAVITAGVIHQLRSGKPSGFYFICKCAVVLCVIGALLFPYAGVASSLLFSVSTAGRQCLQLLVWMIVYLACRKHRLSAVAFFSFMSVAWNGGSLAGSALFDAFWDMGPFEPILGDELVSVAAVLLLVIAYVFLFSEKDSDLMFGEDRTAKKERVFHQVCEDMCEKGRLTNREQEVFCLLAKGAPVSAIEEKLYISSSTVATHMKHIYQKLGVHSRGELYDLVDNALKMQAPEK</sequence>
<feature type="transmembrane region" description="Helical" evidence="4">
    <location>
        <begin position="173"/>
        <end position="195"/>
    </location>
</feature>
<feature type="transmembrane region" description="Helical" evidence="4">
    <location>
        <begin position="53"/>
        <end position="73"/>
    </location>
</feature>
<keyword evidence="7" id="KW-1185">Reference proteome</keyword>
<dbReference type="GO" id="GO:0006355">
    <property type="term" value="P:regulation of DNA-templated transcription"/>
    <property type="evidence" value="ECO:0007669"/>
    <property type="project" value="InterPro"/>
</dbReference>
<dbReference type="PANTHER" id="PTHR44688">
    <property type="entry name" value="DNA-BINDING TRANSCRIPTIONAL ACTIVATOR DEVR_DOSR"/>
    <property type="match status" value="1"/>
</dbReference>
<feature type="transmembrane region" description="Helical" evidence="4">
    <location>
        <begin position="277"/>
        <end position="299"/>
    </location>
</feature>
<feature type="transmembrane region" description="Helical" evidence="4">
    <location>
        <begin position="216"/>
        <end position="233"/>
    </location>
</feature>
<keyword evidence="4" id="KW-0472">Membrane</keyword>
<organism evidence="6 7">
    <name type="scientific">Parvibacter caecicola</name>
    <dbReference type="NCBI Taxonomy" id="747645"/>
    <lineage>
        <taxon>Bacteria</taxon>
        <taxon>Bacillati</taxon>
        <taxon>Actinomycetota</taxon>
        <taxon>Coriobacteriia</taxon>
        <taxon>Coriobacteriales</taxon>
        <taxon>Coriobacteriaceae</taxon>
        <taxon>Parvibacter</taxon>
    </lineage>
</organism>
<dbReference type="PRINTS" id="PR00038">
    <property type="entry name" value="HTHLUXR"/>
</dbReference>
<evidence type="ECO:0000259" key="5">
    <source>
        <dbReference type="PROSITE" id="PS50043"/>
    </source>
</evidence>
<feature type="transmembrane region" description="Helical" evidence="4">
    <location>
        <begin position="336"/>
        <end position="358"/>
    </location>
</feature>
<dbReference type="PROSITE" id="PS50043">
    <property type="entry name" value="HTH_LUXR_2"/>
    <property type="match status" value="1"/>
</dbReference>
<evidence type="ECO:0000256" key="1">
    <source>
        <dbReference type="ARBA" id="ARBA00023015"/>
    </source>
</evidence>
<evidence type="ECO:0000256" key="3">
    <source>
        <dbReference type="ARBA" id="ARBA00023163"/>
    </source>
</evidence>
<dbReference type="OrthoDB" id="3171335at2"/>
<evidence type="ECO:0000256" key="2">
    <source>
        <dbReference type="ARBA" id="ARBA00023125"/>
    </source>
</evidence>
<protein>
    <submittedName>
        <fullName evidence="6">Helix-turn-helix transcriptional regulator</fullName>
    </submittedName>
</protein>
<dbReference type="CDD" id="cd06170">
    <property type="entry name" value="LuxR_C_like"/>
    <property type="match status" value="1"/>
</dbReference>
<comment type="caution">
    <text evidence="6">The sequence shown here is derived from an EMBL/GenBank/DDBJ whole genome shotgun (WGS) entry which is preliminary data.</text>
</comment>
<feature type="transmembrane region" description="Helical" evidence="4">
    <location>
        <begin position="85"/>
        <end position="108"/>
    </location>
</feature>
<dbReference type="Gene3D" id="1.10.10.10">
    <property type="entry name" value="Winged helix-like DNA-binding domain superfamily/Winged helix DNA-binding domain"/>
    <property type="match status" value="1"/>
</dbReference>
<dbReference type="InterPro" id="IPR000792">
    <property type="entry name" value="Tscrpt_reg_LuxR_C"/>
</dbReference>
<evidence type="ECO:0000256" key="4">
    <source>
        <dbReference type="SAM" id="Phobius"/>
    </source>
</evidence>
<dbReference type="InterPro" id="IPR036388">
    <property type="entry name" value="WH-like_DNA-bd_sf"/>
</dbReference>